<keyword evidence="2 3" id="KW-0539">Nucleus</keyword>
<feature type="compositionally biased region" description="Basic residues" evidence="4">
    <location>
        <begin position="365"/>
        <end position="376"/>
    </location>
</feature>
<dbReference type="SMART" id="SM00509">
    <property type="entry name" value="TFS2N"/>
    <property type="match status" value="1"/>
</dbReference>
<dbReference type="InterPro" id="IPR017923">
    <property type="entry name" value="TFIIS_N"/>
</dbReference>
<dbReference type="PANTHER" id="PTHR46554:SF5">
    <property type="entry name" value="OS10G0327400 PROTEIN"/>
    <property type="match status" value="1"/>
</dbReference>
<comment type="subcellular location">
    <subcellularLocation>
        <location evidence="1 3">Nucleus</location>
    </subcellularLocation>
</comment>
<name>A0A4U6VM74_SETVI</name>
<dbReference type="InterPro" id="IPR003617">
    <property type="entry name" value="TFIIS/CRSP70_N_sub"/>
</dbReference>
<evidence type="ECO:0000259" key="5">
    <source>
        <dbReference type="PROSITE" id="PS51319"/>
    </source>
</evidence>
<feature type="compositionally biased region" description="Low complexity" evidence="4">
    <location>
        <begin position="339"/>
        <end position="364"/>
    </location>
</feature>
<dbReference type="Pfam" id="PF08711">
    <property type="entry name" value="Med26"/>
    <property type="match status" value="1"/>
</dbReference>
<dbReference type="CDD" id="cd00183">
    <property type="entry name" value="TFIIS_I"/>
    <property type="match status" value="1"/>
</dbReference>
<protein>
    <recommendedName>
        <fullName evidence="5">TFIIS N-terminal domain-containing protein</fullName>
    </recommendedName>
</protein>
<organism evidence="6 7">
    <name type="scientific">Setaria viridis</name>
    <name type="common">Green bristlegrass</name>
    <name type="synonym">Setaria italica subsp. viridis</name>
    <dbReference type="NCBI Taxonomy" id="4556"/>
    <lineage>
        <taxon>Eukaryota</taxon>
        <taxon>Viridiplantae</taxon>
        <taxon>Streptophyta</taxon>
        <taxon>Embryophyta</taxon>
        <taxon>Tracheophyta</taxon>
        <taxon>Spermatophyta</taxon>
        <taxon>Magnoliopsida</taxon>
        <taxon>Liliopsida</taxon>
        <taxon>Poales</taxon>
        <taxon>Poaceae</taxon>
        <taxon>PACMAD clade</taxon>
        <taxon>Panicoideae</taxon>
        <taxon>Panicodae</taxon>
        <taxon>Paniceae</taxon>
        <taxon>Cenchrinae</taxon>
        <taxon>Setaria</taxon>
    </lineage>
</organism>
<dbReference type="GO" id="GO:0005634">
    <property type="term" value="C:nucleus"/>
    <property type="evidence" value="ECO:0007669"/>
    <property type="project" value="UniProtKB-SubCell"/>
</dbReference>
<evidence type="ECO:0000256" key="3">
    <source>
        <dbReference type="PROSITE-ProRule" id="PRU00649"/>
    </source>
</evidence>
<keyword evidence="7" id="KW-1185">Reference proteome</keyword>
<dbReference type="Proteomes" id="UP000298652">
    <property type="component" value="Chromosome 3"/>
</dbReference>
<dbReference type="PROSITE" id="PS51319">
    <property type="entry name" value="TFIIS_N"/>
    <property type="match status" value="1"/>
</dbReference>
<feature type="compositionally biased region" description="Low complexity" evidence="4">
    <location>
        <begin position="166"/>
        <end position="186"/>
    </location>
</feature>
<dbReference type="Gramene" id="TKW29764">
    <property type="protein sequence ID" value="TKW29764"/>
    <property type="gene ID" value="SEVIR_3G417200v2"/>
</dbReference>
<dbReference type="Gene3D" id="1.20.930.10">
    <property type="entry name" value="Conserved domain common to transcription factors TFIIS, elongin A, CRSP70"/>
    <property type="match status" value="1"/>
</dbReference>
<dbReference type="SUPFAM" id="SSF47676">
    <property type="entry name" value="Conserved domain common to transcription factors TFIIS, elongin A, CRSP70"/>
    <property type="match status" value="1"/>
</dbReference>
<dbReference type="PANTHER" id="PTHR46554">
    <property type="entry name" value="MEDIATOR OF RNA POLYMERASE II TRANSCRIPTION SUBUNIT 26A-RELATED"/>
    <property type="match status" value="1"/>
</dbReference>
<dbReference type="EMBL" id="CM016554">
    <property type="protein sequence ID" value="TKW29764.1"/>
    <property type="molecule type" value="Genomic_DNA"/>
</dbReference>
<sequence>MASGGQQTTCTVRSDAAGDVVERVAKLNANLVSEEGGEAVLQSLRQLQGVRMTFEALEATKVGRAVNALRKSAPSEQARQLAAELYRRWKALADEHFATRRARAARGAPKVDDGSVACPSSPIEAKKKQQQPAGEAANGSSAVAEAMPPPAIVKKQRIIRLVVKNSRPPSGGSNQQSSAASTATVSHQGPAAVAKRVSPATSAASLTKAAKPPPPTALPKPSGSGACKRKEAPPAASDEARLARAKVRLHEGYKEASTVKEKRKIQPRPAGPLRRPRPTFPSTPPPPLLPPPASSSSTARSTESTPSRASFASTPPSRQPPPLLHLLHRHYLVRPSSTSSAPLALSSASAHRGSSPLISSSASPARRHLTSPRRRSSPPVRGEWKGEGRQRKGPAGRLDCGLIREKVKGLSAKEQQRGAVDWYVIQLTRCGPSDLDPTVAIVGGSAAASGGGELGRLALARVWRARAGCLRPGEGGSLNRGGWRRDKGRWRIPCGERARRLREAVESGAVGGEVPAGYGRRMGMTGGPHPSD</sequence>
<feature type="domain" description="TFIIS N-terminal" evidence="5">
    <location>
        <begin position="19"/>
        <end position="96"/>
    </location>
</feature>
<accession>A0A4U6VM74</accession>
<evidence type="ECO:0000256" key="2">
    <source>
        <dbReference type="ARBA" id="ARBA00023242"/>
    </source>
</evidence>
<dbReference type="InterPro" id="IPR035441">
    <property type="entry name" value="TFIIS/LEDGF_dom_sf"/>
</dbReference>
<feature type="compositionally biased region" description="Low complexity" evidence="4">
    <location>
        <begin position="198"/>
        <end position="210"/>
    </location>
</feature>
<feature type="region of interest" description="Disordered" evidence="4">
    <location>
        <begin position="165"/>
        <end position="323"/>
    </location>
</feature>
<feature type="region of interest" description="Disordered" evidence="4">
    <location>
        <begin position="339"/>
        <end position="396"/>
    </location>
</feature>
<proteinExistence type="predicted"/>
<reference evidence="6" key="1">
    <citation type="submission" date="2019-03" db="EMBL/GenBank/DDBJ databases">
        <title>WGS assembly of Setaria viridis.</title>
        <authorList>
            <person name="Huang P."/>
            <person name="Jenkins J."/>
            <person name="Grimwood J."/>
            <person name="Barry K."/>
            <person name="Healey A."/>
            <person name="Mamidi S."/>
            <person name="Sreedasyam A."/>
            <person name="Shu S."/>
            <person name="Feldman M."/>
            <person name="Wu J."/>
            <person name="Yu Y."/>
            <person name="Chen C."/>
            <person name="Johnson J."/>
            <person name="Rokhsar D."/>
            <person name="Baxter I."/>
            <person name="Schmutz J."/>
            <person name="Brutnell T."/>
            <person name="Kellogg E."/>
        </authorList>
    </citation>
    <scope>NUCLEOTIDE SEQUENCE [LARGE SCALE GENOMIC DNA]</scope>
</reference>
<gene>
    <name evidence="6" type="ORF">SEVIR_3G417200v2</name>
</gene>
<feature type="compositionally biased region" description="Pro residues" evidence="4">
    <location>
        <begin position="278"/>
        <end position="293"/>
    </location>
</feature>
<evidence type="ECO:0000256" key="1">
    <source>
        <dbReference type="ARBA" id="ARBA00004123"/>
    </source>
</evidence>
<dbReference type="AlphaFoldDB" id="A0A4U6VM74"/>
<evidence type="ECO:0000256" key="4">
    <source>
        <dbReference type="SAM" id="MobiDB-lite"/>
    </source>
</evidence>
<evidence type="ECO:0000313" key="7">
    <source>
        <dbReference type="Proteomes" id="UP000298652"/>
    </source>
</evidence>
<feature type="region of interest" description="Disordered" evidence="4">
    <location>
        <begin position="511"/>
        <end position="532"/>
    </location>
</feature>
<feature type="region of interest" description="Disordered" evidence="4">
    <location>
        <begin position="104"/>
        <end position="149"/>
    </location>
</feature>
<evidence type="ECO:0000313" key="6">
    <source>
        <dbReference type="EMBL" id="TKW29764.1"/>
    </source>
</evidence>
<feature type="compositionally biased region" description="Basic and acidic residues" evidence="4">
    <location>
        <begin position="228"/>
        <end position="260"/>
    </location>
</feature>
<feature type="compositionally biased region" description="Low complexity" evidence="4">
    <location>
        <begin position="294"/>
        <end position="310"/>
    </location>
</feature>